<dbReference type="EMBL" id="JYFC01000006">
    <property type="protein sequence ID" value="KJC63558.1"/>
    <property type="molecule type" value="Genomic_DNA"/>
</dbReference>
<organism evidence="3 5">
    <name type="scientific">Agreia bicolorata</name>
    <dbReference type="NCBI Taxonomy" id="110935"/>
    <lineage>
        <taxon>Bacteria</taxon>
        <taxon>Bacillati</taxon>
        <taxon>Actinomycetota</taxon>
        <taxon>Actinomycetes</taxon>
        <taxon>Micrococcales</taxon>
        <taxon>Microbacteriaceae</taxon>
        <taxon>Agreia</taxon>
    </lineage>
</organism>
<evidence type="ECO:0000313" key="5">
    <source>
        <dbReference type="Proteomes" id="UP000189735"/>
    </source>
</evidence>
<keyword evidence="1" id="KW-0472">Membrane</keyword>
<reference evidence="2 4" key="1">
    <citation type="journal article" date="2001" name="Int. J. Syst. Evol. Microbiol.">
        <title>Agreia bicolorata gen. nov., sp. nov., to accommodate actinobacteria isolated from narrow reed grass infected by the nematode Heteroanguina graminophila.</title>
        <authorList>
            <person name="Evtushenko L.I."/>
            <person name="Dorofeeva L.V."/>
            <person name="Dobrovolskaya T.G."/>
            <person name="Streshinskaya G.M."/>
            <person name="Subbotin S.A."/>
            <person name="Tiedje J.M."/>
        </authorList>
    </citation>
    <scope>NUCLEOTIDE SEQUENCE [LARGE SCALE GENOMIC DNA]</scope>
    <source>
        <strain evidence="2 4">VKM Ac-1804</strain>
    </source>
</reference>
<dbReference type="EMBL" id="FUYG01000001">
    <property type="protein sequence ID" value="SKA80979.1"/>
    <property type="molecule type" value="Genomic_DNA"/>
</dbReference>
<gene>
    <name evidence="3" type="ORF">SAMN06295879_0265</name>
    <name evidence="2" type="ORF">TZ00_13475</name>
</gene>
<evidence type="ECO:0000256" key="1">
    <source>
        <dbReference type="SAM" id="Phobius"/>
    </source>
</evidence>
<name>A0A1T4WUM9_9MICO</name>
<reference evidence="5" key="3">
    <citation type="submission" date="2017-02" db="EMBL/GenBank/DDBJ databases">
        <authorList>
            <person name="Varghese N."/>
            <person name="Submissions S."/>
        </authorList>
    </citation>
    <scope>NUCLEOTIDE SEQUENCE [LARGE SCALE GENOMIC DNA]</scope>
    <source>
        <strain evidence="5">VKM Ac-2052</strain>
    </source>
</reference>
<feature type="transmembrane region" description="Helical" evidence="1">
    <location>
        <begin position="12"/>
        <end position="32"/>
    </location>
</feature>
<keyword evidence="4" id="KW-1185">Reference proteome</keyword>
<dbReference type="RefSeq" id="WP_044442462.1">
    <property type="nucleotide sequence ID" value="NZ_FUYG01000001.1"/>
</dbReference>
<dbReference type="Proteomes" id="UP000189735">
    <property type="component" value="Unassembled WGS sequence"/>
</dbReference>
<dbReference type="Proteomes" id="UP000032503">
    <property type="component" value="Unassembled WGS sequence"/>
</dbReference>
<evidence type="ECO:0000313" key="3">
    <source>
        <dbReference type="EMBL" id="SKA80979.1"/>
    </source>
</evidence>
<reference evidence="3" key="4">
    <citation type="submission" date="2017-02" db="EMBL/GenBank/DDBJ databases">
        <authorList>
            <person name="Peterson S.W."/>
        </authorList>
    </citation>
    <scope>NUCLEOTIDE SEQUENCE [LARGE SCALE GENOMIC DNA]</scope>
    <source>
        <strain evidence="3">VKM Ac-2052</strain>
    </source>
</reference>
<sequence>MSAKNEPISARACAILSIAIAAFSIYLVASTAQKGGSWTFSVLACFVPLLFAAQGFRMSRLPGAKWPTFSLIGSIVGAVLGLVSFGGFAWLLTVSTSA</sequence>
<feature type="transmembrane region" description="Helical" evidence="1">
    <location>
        <begin position="68"/>
        <end position="92"/>
    </location>
</feature>
<keyword evidence="1" id="KW-1133">Transmembrane helix</keyword>
<accession>A0A1T4WUM9</accession>
<feature type="transmembrane region" description="Helical" evidence="1">
    <location>
        <begin position="38"/>
        <end position="56"/>
    </location>
</feature>
<protein>
    <submittedName>
        <fullName evidence="3">Uncharacterized protein</fullName>
    </submittedName>
</protein>
<evidence type="ECO:0000313" key="4">
    <source>
        <dbReference type="Proteomes" id="UP000032503"/>
    </source>
</evidence>
<reference evidence="2" key="2">
    <citation type="submission" date="2015-02" db="EMBL/GenBank/DDBJ databases">
        <authorList>
            <person name="Vasilyev I.Y."/>
            <person name="Siniagina M.N."/>
            <person name="Malanin S.Y."/>
            <person name="Boulygina E.A."/>
            <person name="Grygoryeva T.V."/>
            <person name="Yarullina D.R."/>
            <person name="Ilinskaya O.N."/>
        </authorList>
    </citation>
    <scope>NUCLEOTIDE SEQUENCE</scope>
    <source>
        <strain evidence="2">VKM Ac-1804</strain>
    </source>
</reference>
<proteinExistence type="predicted"/>
<dbReference type="AlphaFoldDB" id="A0A1T4WUM9"/>
<evidence type="ECO:0000313" key="2">
    <source>
        <dbReference type="EMBL" id="KJC63558.1"/>
    </source>
</evidence>
<keyword evidence="1" id="KW-0812">Transmembrane</keyword>